<evidence type="ECO:0000313" key="1">
    <source>
        <dbReference type="EMBL" id="MCA2096087.1"/>
    </source>
</evidence>
<gene>
    <name evidence="1" type="ORF">LDJ82_04065</name>
</gene>
<reference evidence="2" key="1">
    <citation type="submission" date="2023-07" db="EMBL/GenBank/DDBJ databases">
        <title>FDA dAtabase for Regulatory Grade micrObial Sequences (FDA-ARGOS): Supporting development and validation of Infectious Disease Dx tests.</title>
        <authorList>
            <person name="Sproer C."/>
            <person name="Gronow S."/>
            <person name="Severitt S."/>
            <person name="Schroder I."/>
            <person name="Tallon L."/>
            <person name="Sadzewicz L."/>
            <person name="Zhao X."/>
            <person name="Boylan J."/>
            <person name="Ott S."/>
            <person name="Bowen H."/>
            <person name="Vavikolanu K."/>
            <person name="Hazen T."/>
            <person name="Aluvathingal J."/>
            <person name="Nadendla S."/>
            <person name="Lowell S."/>
            <person name="Myers T."/>
            <person name="Yan Y."/>
        </authorList>
    </citation>
    <scope>NUCLEOTIDE SEQUENCE [LARGE SCALE GENOMIC DNA]</scope>
    <source>
        <strain evidence="2">FDAARGOS_1538</strain>
    </source>
</reference>
<evidence type="ECO:0000313" key="2">
    <source>
        <dbReference type="Proteomes" id="UP001198374"/>
    </source>
</evidence>
<proteinExistence type="predicted"/>
<name>A0ABS7Z094_9FIRM</name>
<comment type="caution">
    <text evidence="1">The sequence shown here is derived from an EMBL/GenBank/DDBJ whole genome shotgun (WGS) entry which is preliminary data.</text>
</comment>
<organism evidence="1 2">
    <name type="scientific">Anaerococcus degeneri</name>
    <dbReference type="NCBI Taxonomy" id="361500"/>
    <lineage>
        <taxon>Bacteria</taxon>
        <taxon>Bacillati</taxon>
        <taxon>Bacillota</taxon>
        <taxon>Tissierellia</taxon>
        <taxon>Tissierellales</taxon>
        <taxon>Peptoniphilaceae</taxon>
        <taxon>Anaerococcus</taxon>
    </lineage>
</organism>
<accession>A0ABS7Z094</accession>
<keyword evidence="2" id="KW-1185">Reference proteome</keyword>
<dbReference type="Proteomes" id="UP001198374">
    <property type="component" value="Unassembled WGS sequence"/>
</dbReference>
<protein>
    <submittedName>
        <fullName evidence="1">Uncharacterized protein</fullName>
    </submittedName>
</protein>
<dbReference type="RefSeq" id="WP_209773623.1">
    <property type="nucleotide sequence ID" value="NZ_JAGGLO010000004.1"/>
</dbReference>
<sequence>MEDTQKNIEVKRMGFDISEYSVNLIHGLLVDEEIRLKEKIPILLAEFDYDFDKTKAYVEEVKTLRKFFTHIDRSEDYLGVFSRIEDYRLDKEEKQCED</sequence>
<dbReference type="EMBL" id="JAIWIY010000001">
    <property type="protein sequence ID" value="MCA2096087.1"/>
    <property type="molecule type" value="Genomic_DNA"/>
</dbReference>